<dbReference type="PATRIC" id="fig|1666912.4.peg.2016"/>
<dbReference type="Proteomes" id="UP000050413">
    <property type="component" value="Unassembled WGS sequence"/>
</dbReference>
<evidence type="ECO:0000259" key="2">
    <source>
        <dbReference type="Pfam" id="PF13550"/>
    </source>
</evidence>
<reference evidence="4 5" key="1">
    <citation type="submission" date="2015-09" db="EMBL/GenBank/DDBJ databases">
        <title>Identification and resolution of microdiversity through metagenomic sequencing of parallel consortia.</title>
        <authorList>
            <person name="Nelson W.C."/>
            <person name="Romine M.F."/>
            <person name="Lindemann S.R."/>
        </authorList>
    </citation>
    <scope>NUCLEOTIDE SEQUENCE [LARGE SCALE GENOMIC DNA]</scope>
    <source>
        <strain evidence="4">HL-91</strain>
    </source>
</reference>
<dbReference type="InterPro" id="IPR025195">
    <property type="entry name" value="GTA_TIM_dom"/>
</dbReference>
<dbReference type="CDD" id="cd19607">
    <property type="entry name" value="GTA_TIM-barrel-like"/>
    <property type="match status" value="1"/>
</dbReference>
<dbReference type="InterPro" id="IPR017853">
    <property type="entry name" value="GH"/>
</dbReference>
<feature type="domain" description="Tip attachment protein J" evidence="2">
    <location>
        <begin position="806"/>
        <end position="962"/>
    </location>
</feature>
<dbReference type="SUPFAM" id="SSF51445">
    <property type="entry name" value="(Trans)glycosidases"/>
    <property type="match status" value="1"/>
</dbReference>
<gene>
    <name evidence="4" type="ORF">HLUCCA05_04305</name>
</gene>
<dbReference type="Pfam" id="PF23666">
    <property type="entry name" value="Rcc01698_C"/>
    <property type="match status" value="1"/>
</dbReference>
<protein>
    <submittedName>
        <fullName evidence="4">Gene transfer agent host specificity protein</fullName>
    </submittedName>
</protein>
<evidence type="ECO:0000313" key="5">
    <source>
        <dbReference type="Proteomes" id="UP000050413"/>
    </source>
</evidence>
<dbReference type="STRING" id="1666912.Ga0058931_1813"/>
<evidence type="ECO:0000313" key="4">
    <source>
        <dbReference type="EMBL" id="KPP95901.1"/>
    </source>
</evidence>
<evidence type="ECO:0000259" key="3">
    <source>
        <dbReference type="Pfam" id="PF23666"/>
    </source>
</evidence>
<dbReference type="Pfam" id="PF13550">
    <property type="entry name" value="Phage-tail_3"/>
    <property type="match status" value="1"/>
</dbReference>
<feature type="domain" description="Rcc01698-like C-terminal" evidence="3">
    <location>
        <begin position="1055"/>
        <end position="1152"/>
    </location>
</feature>
<sequence length="1307" mass="140176">MATLVLSAVGASVGASFGGAVLGLSGMVIGRAVGASLGRVIDQRLMGGGSQVIEQGRIERLRLTGALEGAPVPVVWGRVRLGGQVIWSTQFFETVTTAGGGGKLVKKPKIKEFSYSISLAVALCEGPILGIGRIWADGQEIAPSDLNIRLYTGSEEQLPDPLIDAVEGAGNAPAYRGIAYVVIEDLELAAYGNRVPQLSFEVMRAVNAPTGMTGLVQGVALMPGTGDFTYAALPVFARDGSGTETGLAGQVVDVADMPMNLNSPTGLTDLEAGLDALTRELPHCQSVVMVVSWFGSDLRAGNCRVEPKVEFPDRAAPDYPWSVAGRAARDTPQVPLQDGQPVYGGTPADASVIEAIAALQARGQKVVYYPFILMDQLAGNGLPDPYSDAPDQPALPWRGRITTAKAPGQAGSPDGTLAAQAEVADFFGTASASDFTVSPGAVVYSGPEDWRYRRFILHQAALCAAAGGVDAFCIGSEMRGLTQIRGVANSFPAVAALVALAAEVRALLGPDTKITYAADWSEYFGYITPEGDRFFHLDPLWADANIDAVSIDNYMPLSDWRDGTDHADAAWGSIYNLDYLTANVAGGEGYDWFYASDLDRDQQRRTPIRDTSDWAEDWIWRYKDIRGWWENDHHDRVGGLRAAQKTAWEPRSKPIWFTEYGCAAIDRGTNQPNVFLDPKSSESRAPYFSRGWRDDTIQMQYIRAVQRYWADPANNPISEFYQGPMVQLGRAHLWAWDVRPYPWFPGNTALWSDGANWARGHWVTGRATAQPLDAVIAEICARAGLGAVDVSRVHGVVRGMAVPSTDSPRAMLQALMLAYGVDAVERDGVLQFRMRDGRALARLGCDDLVRRDGGDLTRIRAPMAEDAGRIRLGFVAEGGDFDLRTAEAVFPDASAARASGSDLPLVLPEGEARLIAERWLTEARVARDQARFALPPSSGLGAGDVVELVTSTGSALWRIDRTTLSGPREMEATRVDPGVYGFGETDLGAGPTMGYTAPGPVHPVVLDLPLIPGSTIAHAPWLGVSARVWPGAVALHHRAGTDRFTLEALIASALHMGVTQTALPAAPTGRWDDGPALVVRMLRGGLTSALPVDVLGGANLVAIGTGAEWEVLQFAEAELIAPDTYALRRRLRGQQGSDGVMPDVWPEGALLVVLDERLEQIDLPPDALGLLRDYRIGPASRALDDASQRDFSLTARGVGLRPYRPAHLRLRLRPGGDLEMGWVRRTRSGGDAWGAVEVPLAEAYERYLVRIRQGTTVLREEATAMPGFVYSAAMQAADGAGAAFAVEVAQVSDVVGPGPFARAEVVL</sequence>
<dbReference type="InterPro" id="IPR056490">
    <property type="entry name" value="Rcc01698_C"/>
</dbReference>
<organism evidence="4 5">
    <name type="scientific">Roseibaca calidilacus</name>
    <dbReference type="NCBI Taxonomy" id="1666912"/>
    <lineage>
        <taxon>Bacteria</taxon>
        <taxon>Pseudomonadati</taxon>
        <taxon>Pseudomonadota</taxon>
        <taxon>Alphaproteobacteria</taxon>
        <taxon>Rhodobacterales</taxon>
        <taxon>Paracoccaceae</taxon>
        <taxon>Roseinatronobacter</taxon>
    </lineage>
</organism>
<dbReference type="Gene3D" id="3.20.20.80">
    <property type="entry name" value="Glycosidases"/>
    <property type="match status" value="1"/>
</dbReference>
<comment type="caution">
    <text evidence="4">The sequence shown here is derived from an EMBL/GenBank/DDBJ whole genome shotgun (WGS) entry which is preliminary data.</text>
</comment>
<dbReference type="EMBL" id="LJSG01000002">
    <property type="protein sequence ID" value="KPP95901.1"/>
    <property type="molecule type" value="Genomic_DNA"/>
</dbReference>
<evidence type="ECO:0000259" key="1">
    <source>
        <dbReference type="Pfam" id="PF13547"/>
    </source>
</evidence>
<accession>A0A0P7X5R8</accession>
<proteinExistence type="predicted"/>
<dbReference type="InterPro" id="IPR032876">
    <property type="entry name" value="J_dom"/>
</dbReference>
<feature type="domain" description="GTA TIM-barrel-like" evidence="1">
    <location>
        <begin position="450"/>
        <end position="745"/>
    </location>
</feature>
<dbReference type="Pfam" id="PF13547">
    <property type="entry name" value="GTA_TIM"/>
    <property type="match status" value="1"/>
</dbReference>
<name>A0A0P7X5R8_9RHOB</name>